<evidence type="ECO:0000313" key="3">
    <source>
        <dbReference type="EnsemblPlants" id="KEH28707"/>
    </source>
</evidence>
<proteinExistence type="predicted"/>
<dbReference type="Proteomes" id="UP000002051">
    <property type="component" value="Chromosome 4"/>
</dbReference>
<evidence type="ECO:0000313" key="5">
    <source>
        <dbReference type="Proteomes" id="UP000265566"/>
    </source>
</evidence>
<sequence>MKSEEAAVALVEREPCTGELAMNLKLPRLHLETAQEMSPHGWRWSDGDGRIETDIHTNIFIKSSLLNEEDFKTMRAFKGLYQTLILCRRGFAEFTSQGLSGKELIQSPMEGSQDEFVMGRGYFLPECFC</sequence>
<name>A0A072UG91_MEDTR</name>
<gene>
    <name evidence="1" type="ordered locus">MTR_4g011150</name>
    <name evidence="2" type="ORF">MtrunA17_Chr4g0003681</name>
</gene>
<keyword evidence="4" id="KW-1185">Reference proteome</keyword>
<protein>
    <submittedName>
        <fullName evidence="1">O-fucosyltransferase family protein, putative</fullName>
    </submittedName>
</protein>
<reference evidence="1 4" key="2">
    <citation type="journal article" date="2014" name="BMC Genomics">
        <title>An improved genome release (version Mt4.0) for the model legume Medicago truncatula.</title>
        <authorList>
            <person name="Tang H."/>
            <person name="Krishnakumar V."/>
            <person name="Bidwell S."/>
            <person name="Rosen B."/>
            <person name="Chan A."/>
            <person name="Zhou S."/>
            <person name="Gentzbittel L."/>
            <person name="Childs K.L."/>
            <person name="Yandell M."/>
            <person name="Gundlach H."/>
            <person name="Mayer K.F."/>
            <person name="Schwartz D.C."/>
            <person name="Town C.D."/>
        </authorList>
    </citation>
    <scope>GENOME REANNOTATION</scope>
    <source>
        <strain evidence="1">A17</strain>
        <strain evidence="3 4">cv. Jemalong A17</strain>
    </source>
</reference>
<dbReference type="STRING" id="3880.A0A072UG91"/>
<reference evidence="3" key="3">
    <citation type="submission" date="2015-04" db="UniProtKB">
        <authorList>
            <consortium name="EnsemblPlants"/>
        </authorList>
    </citation>
    <scope>IDENTIFICATION</scope>
    <source>
        <strain evidence="3">cv. Jemalong A17</strain>
    </source>
</reference>
<dbReference type="EMBL" id="CM001220">
    <property type="protein sequence ID" value="KEH28707.1"/>
    <property type="molecule type" value="Genomic_DNA"/>
</dbReference>
<reference evidence="2" key="5">
    <citation type="journal article" date="2018" name="Nat. Plants">
        <title>Whole-genome landscape of Medicago truncatula symbiotic genes.</title>
        <authorList>
            <person name="Pecrix Y."/>
            <person name="Gamas P."/>
            <person name="Carrere S."/>
        </authorList>
    </citation>
    <scope>NUCLEOTIDE SEQUENCE</scope>
    <source>
        <tissue evidence="2">Leaves</tissue>
    </source>
</reference>
<dbReference type="HOGENOM" id="CLU_1951992_0_0_1"/>
<evidence type="ECO:0000313" key="1">
    <source>
        <dbReference type="EMBL" id="KEH28707.1"/>
    </source>
</evidence>
<dbReference type="Proteomes" id="UP000265566">
    <property type="component" value="Chromosome 4"/>
</dbReference>
<evidence type="ECO:0000313" key="4">
    <source>
        <dbReference type="Proteomes" id="UP000002051"/>
    </source>
</evidence>
<accession>A0A072UG91</accession>
<evidence type="ECO:0000313" key="2">
    <source>
        <dbReference type="EMBL" id="RHN58557.1"/>
    </source>
</evidence>
<organism evidence="1 4">
    <name type="scientific">Medicago truncatula</name>
    <name type="common">Barrel medic</name>
    <name type="synonym">Medicago tribuloides</name>
    <dbReference type="NCBI Taxonomy" id="3880"/>
    <lineage>
        <taxon>Eukaryota</taxon>
        <taxon>Viridiplantae</taxon>
        <taxon>Streptophyta</taxon>
        <taxon>Embryophyta</taxon>
        <taxon>Tracheophyta</taxon>
        <taxon>Spermatophyta</taxon>
        <taxon>Magnoliopsida</taxon>
        <taxon>eudicotyledons</taxon>
        <taxon>Gunneridae</taxon>
        <taxon>Pentapetalae</taxon>
        <taxon>rosids</taxon>
        <taxon>fabids</taxon>
        <taxon>Fabales</taxon>
        <taxon>Fabaceae</taxon>
        <taxon>Papilionoideae</taxon>
        <taxon>50 kb inversion clade</taxon>
        <taxon>NPAAA clade</taxon>
        <taxon>Hologalegina</taxon>
        <taxon>IRL clade</taxon>
        <taxon>Trifolieae</taxon>
        <taxon>Medicago</taxon>
    </lineage>
</organism>
<dbReference type="EnsemblPlants" id="KEH28707">
    <property type="protein sequence ID" value="KEH28707"/>
    <property type="gene ID" value="MTR_4g011150"/>
</dbReference>
<dbReference type="EMBL" id="PSQE01000004">
    <property type="protein sequence ID" value="RHN58557.1"/>
    <property type="molecule type" value="Genomic_DNA"/>
</dbReference>
<reference evidence="5" key="4">
    <citation type="journal article" date="2018" name="Nat. Plants">
        <title>Whole-genome landscape of Medicago truncatula symbiotic genes.</title>
        <authorList>
            <person name="Pecrix Y."/>
            <person name="Staton S.E."/>
            <person name="Sallet E."/>
            <person name="Lelandais-Briere C."/>
            <person name="Moreau S."/>
            <person name="Carrere S."/>
            <person name="Blein T."/>
            <person name="Jardinaud M.F."/>
            <person name="Latrasse D."/>
            <person name="Zouine M."/>
            <person name="Zahm M."/>
            <person name="Kreplak J."/>
            <person name="Mayjonade B."/>
            <person name="Satge C."/>
            <person name="Perez M."/>
            <person name="Cauet S."/>
            <person name="Marande W."/>
            <person name="Chantry-Darmon C."/>
            <person name="Lopez-Roques C."/>
            <person name="Bouchez O."/>
            <person name="Berard A."/>
            <person name="Debelle F."/>
            <person name="Munos S."/>
            <person name="Bendahmane A."/>
            <person name="Berges H."/>
            <person name="Niebel A."/>
            <person name="Buitink J."/>
            <person name="Frugier F."/>
            <person name="Benhamed M."/>
            <person name="Crespi M."/>
            <person name="Gouzy J."/>
            <person name="Gamas P."/>
        </authorList>
    </citation>
    <scope>NUCLEOTIDE SEQUENCE [LARGE SCALE GENOMIC DNA]</scope>
    <source>
        <strain evidence="5">cv. Jemalong A17</strain>
    </source>
</reference>
<reference evidence="1 4" key="1">
    <citation type="journal article" date="2011" name="Nature">
        <title>The Medicago genome provides insight into the evolution of rhizobial symbioses.</title>
        <authorList>
            <person name="Young N.D."/>
            <person name="Debelle F."/>
            <person name="Oldroyd G.E."/>
            <person name="Geurts R."/>
            <person name="Cannon S.B."/>
            <person name="Udvardi M.K."/>
            <person name="Benedito V.A."/>
            <person name="Mayer K.F."/>
            <person name="Gouzy J."/>
            <person name="Schoof H."/>
            <person name="Van de Peer Y."/>
            <person name="Proost S."/>
            <person name="Cook D.R."/>
            <person name="Meyers B.C."/>
            <person name="Spannagl M."/>
            <person name="Cheung F."/>
            <person name="De Mita S."/>
            <person name="Krishnakumar V."/>
            <person name="Gundlach H."/>
            <person name="Zhou S."/>
            <person name="Mudge J."/>
            <person name="Bharti A.K."/>
            <person name="Murray J.D."/>
            <person name="Naoumkina M.A."/>
            <person name="Rosen B."/>
            <person name="Silverstein K.A."/>
            <person name="Tang H."/>
            <person name="Rombauts S."/>
            <person name="Zhao P.X."/>
            <person name="Zhou P."/>
            <person name="Barbe V."/>
            <person name="Bardou P."/>
            <person name="Bechner M."/>
            <person name="Bellec A."/>
            <person name="Berger A."/>
            <person name="Berges H."/>
            <person name="Bidwell S."/>
            <person name="Bisseling T."/>
            <person name="Choisne N."/>
            <person name="Couloux A."/>
            <person name="Denny R."/>
            <person name="Deshpande S."/>
            <person name="Dai X."/>
            <person name="Doyle J.J."/>
            <person name="Dudez A.M."/>
            <person name="Farmer A.D."/>
            <person name="Fouteau S."/>
            <person name="Franken C."/>
            <person name="Gibelin C."/>
            <person name="Gish J."/>
            <person name="Goldstein S."/>
            <person name="Gonzalez A.J."/>
            <person name="Green P.J."/>
            <person name="Hallab A."/>
            <person name="Hartog M."/>
            <person name="Hua A."/>
            <person name="Humphray S.J."/>
            <person name="Jeong D.H."/>
            <person name="Jing Y."/>
            <person name="Jocker A."/>
            <person name="Kenton S.M."/>
            <person name="Kim D.J."/>
            <person name="Klee K."/>
            <person name="Lai H."/>
            <person name="Lang C."/>
            <person name="Lin S."/>
            <person name="Macmil S.L."/>
            <person name="Magdelenat G."/>
            <person name="Matthews L."/>
            <person name="McCorrison J."/>
            <person name="Monaghan E.L."/>
            <person name="Mun J.H."/>
            <person name="Najar F.Z."/>
            <person name="Nicholson C."/>
            <person name="Noirot C."/>
            <person name="O'Bleness M."/>
            <person name="Paule C.R."/>
            <person name="Poulain J."/>
            <person name="Prion F."/>
            <person name="Qin B."/>
            <person name="Qu C."/>
            <person name="Retzel E.F."/>
            <person name="Riddle C."/>
            <person name="Sallet E."/>
            <person name="Samain S."/>
            <person name="Samson N."/>
            <person name="Sanders I."/>
            <person name="Saurat O."/>
            <person name="Scarpelli C."/>
            <person name="Schiex T."/>
            <person name="Segurens B."/>
            <person name="Severin A.J."/>
            <person name="Sherrier D.J."/>
            <person name="Shi R."/>
            <person name="Sims S."/>
            <person name="Singer S.R."/>
            <person name="Sinharoy S."/>
            <person name="Sterck L."/>
            <person name="Viollet A."/>
            <person name="Wang B.B."/>
            <person name="Wang K."/>
            <person name="Wang M."/>
            <person name="Wang X."/>
            <person name="Warfsmann J."/>
            <person name="Weissenbach J."/>
            <person name="White D.D."/>
            <person name="White J.D."/>
            <person name="Wiley G.B."/>
            <person name="Wincker P."/>
            <person name="Xing Y."/>
            <person name="Yang L."/>
            <person name="Yao Z."/>
            <person name="Ying F."/>
            <person name="Zhai J."/>
            <person name="Zhou L."/>
            <person name="Zuber A."/>
            <person name="Denarie J."/>
            <person name="Dixon R.A."/>
            <person name="May G.D."/>
            <person name="Schwartz D.C."/>
            <person name="Rogers J."/>
            <person name="Quetier F."/>
            <person name="Town C.D."/>
            <person name="Roe B.A."/>
        </authorList>
    </citation>
    <scope>NUCLEOTIDE SEQUENCE [LARGE SCALE GENOMIC DNA]</scope>
    <source>
        <strain evidence="1">A17</strain>
        <strain evidence="3 4">cv. Jemalong A17</strain>
    </source>
</reference>
<dbReference type="AlphaFoldDB" id="A0A072UG91"/>
<dbReference type="Gramene" id="rna20479">
    <property type="protein sequence ID" value="RHN58557.1"/>
    <property type="gene ID" value="gene20479"/>
</dbReference>